<keyword evidence="2" id="KW-0472">Membrane</keyword>
<dbReference type="Proteomes" id="UP001556367">
    <property type="component" value="Unassembled WGS sequence"/>
</dbReference>
<keyword evidence="2" id="KW-0812">Transmembrane</keyword>
<feature type="transmembrane region" description="Helical" evidence="2">
    <location>
        <begin position="161"/>
        <end position="185"/>
    </location>
</feature>
<sequence length="325" mass="36589">MPPPTLPIDMNNSEVRNYLSLIRLQVLTPLSLLISTASLLVCQFMADPSIRRIFHLYPASISPKPGVIAPYVALIFVAQIGYCVLLVSARKEETKDALVKGVGLSLVFANWVIAGWAIAWIFRWFLLSAILQGILVLLLVYSNINLLVYHAPTWQRPLDMLLIHAPLRFFLILPLSLMFPYSLFIKLGLTYTPTAPGIPIDYDKYPWSGFGVVFGSNLLGLAVIMLRRDFIWCVAATWVCVSIWSARPKPAPVYITVLVFTIIHPLALVAAVVHHRFLRRRRVALENDDEALHRPHSIPPNGEQPPNYQATAQQPREVDPEQLWG</sequence>
<evidence type="ECO:0000256" key="2">
    <source>
        <dbReference type="SAM" id="Phobius"/>
    </source>
</evidence>
<feature type="transmembrane region" description="Helical" evidence="2">
    <location>
        <begin position="253"/>
        <end position="273"/>
    </location>
</feature>
<evidence type="ECO:0000256" key="1">
    <source>
        <dbReference type="SAM" id="MobiDB-lite"/>
    </source>
</evidence>
<feature type="transmembrane region" description="Helical" evidence="2">
    <location>
        <begin position="230"/>
        <end position="247"/>
    </location>
</feature>
<name>A0ABR3ISD6_9AGAR</name>
<evidence type="ECO:0000313" key="3">
    <source>
        <dbReference type="EMBL" id="KAL0946193.1"/>
    </source>
</evidence>
<comment type="caution">
    <text evidence="3">The sequence shown here is derived from an EMBL/GenBank/DDBJ whole genome shotgun (WGS) entry which is preliminary data.</text>
</comment>
<proteinExistence type="predicted"/>
<dbReference type="PANTHER" id="PTHR37992">
    <property type="entry name" value="EXPRESSED PROTEIN"/>
    <property type="match status" value="1"/>
</dbReference>
<feature type="transmembrane region" description="Helical" evidence="2">
    <location>
        <begin position="101"/>
        <end position="123"/>
    </location>
</feature>
<dbReference type="EMBL" id="JASNQZ010000015">
    <property type="protein sequence ID" value="KAL0946193.1"/>
    <property type="molecule type" value="Genomic_DNA"/>
</dbReference>
<keyword evidence="4" id="KW-1185">Reference proteome</keyword>
<keyword evidence="2" id="KW-1133">Transmembrane helix</keyword>
<gene>
    <name evidence="3" type="ORF">HGRIS_012454</name>
</gene>
<evidence type="ECO:0000313" key="4">
    <source>
        <dbReference type="Proteomes" id="UP001556367"/>
    </source>
</evidence>
<dbReference type="InterPro" id="IPR013920">
    <property type="entry name" value="DUF1774_fun"/>
</dbReference>
<feature type="transmembrane region" description="Helical" evidence="2">
    <location>
        <begin position="205"/>
        <end position="223"/>
    </location>
</feature>
<dbReference type="PANTHER" id="PTHR37992:SF1">
    <property type="entry name" value="DUF1774-DOMAIN-CONTAINING PROTEIN"/>
    <property type="match status" value="1"/>
</dbReference>
<organism evidence="3 4">
    <name type="scientific">Hohenbuehelia grisea</name>
    <dbReference type="NCBI Taxonomy" id="104357"/>
    <lineage>
        <taxon>Eukaryota</taxon>
        <taxon>Fungi</taxon>
        <taxon>Dikarya</taxon>
        <taxon>Basidiomycota</taxon>
        <taxon>Agaricomycotina</taxon>
        <taxon>Agaricomycetes</taxon>
        <taxon>Agaricomycetidae</taxon>
        <taxon>Agaricales</taxon>
        <taxon>Pleurotineae</taxon>
        <taxon>Pleurotaceae</taxon>
        <taxon>Hohenbuehelia</taxon>
    </lineage>
</organism>
<feature type="compositionally biased region" description="Polar residues" evidence="1">
    <location>
        <begin position="304"/>
        <end position="314"/>
    </location>
</feature>
<reference evidence="4" key="1">
    <citation type="submission" date="2024-06" db="EMBL/GenBank/DDBJ databases">
        <title>Multi-omics analyses provide insights into the biosynthesis of the anticancer antibiotic pleurotin in Hohenbuehelia grisea.</title>
        <authorList>
            <person name="Weaver J.A."/>
            <person name="Alberti F."/>
        </authorList>
    </citation>
    <scope>NUCLEOTIDE SEQUENCE [LARGE SCALE GENOMIC DNA]</scope>
    <source>
        <strain evidence="4">T-177</strain>
    </source>
</reference>
<feature type="transmembrane region" description="Helical" evidence="2">
    <location>
        <begin position="129"/>
        <end position="149"/>
    </location>
</feature>
<feature type="transmembrane region" description="Helical" evidence="2">
    <location>
        <begin position="21"/>
        <end position="46"/>
    </location>
</feature>
<accession>A0ABR3ISD6</accession>
<feature type="transmembrane region" description="Helical" evidence="2">
    <location>
        <begin position="66"/>
        <end position="89"/>
    </location>
</feature>
<feature type="region of interest" description="Disordered" evidence="1">
    <location>
        <begin position="292"/>
        <end position="325"/>
    </location>
</feature>
<protein>
    <submittedName>
        <fullName evidence="3">Uncharacterized protein</fullName>
    </submittedName>
</protein>